<dbReference type="Gene3D" id="2.60.40.1110">
    <property type="match status" value="1"/>
</dbReference>
<sequence length="466" mass="50139">LIFSVFNELLTKCALNCNALLQISSMKICQVQFHTGFVREDFDRLNFTKCELDFLDTDDKYSSDFKLSLDLVVSPQDKPLVDGPPPWDGFQARGLKPRLLVSEDEELAKLRADFMRDGEAPPLASPVSSQDSPLADNEPAAPAAAAAAAAAAAPPKPQREGGSSFFDTLDWQHLEEPAPSAQPPISEPQQQRDDGPRDYEAEALRAAHREAERDRAEAEAERRRRLSGGGSGNFCPPEEPHRQADLEQSAALNDVSAGVADLLGFGGGGGGGGSNGGLSPAASSASLRQTQSNADLLSDLFSSAPAPAAASAGTTATPPPKAPYVVDDFFGGPNFTGAGHGNFVGAAQNQRKEPRSLHEMRHQARAQSMDPERAKVEAWVAGKERNVRGLLCSLHTVVWEGCRWTQVSMADLVSGDQVKKVYRKACLAVHPDKWAGTQHEAFSKLVFVELNDAWSAFEESGMKSLY</sequence>
<dbReference type="WBParaSite" id="maker-uti_cns_0004947-snap-gene-0.4-mRNA-1">
    <property type="protein sequence ID" value="maker-uti_cns_0004947-snap-gene-0.4-mRNA-1"/>
    <property type="gene ID" value="maker-uti_cns_0004947-snap-gene-0.4"/>
</dbReference>
<keyword evidence="4" id="KW-1185">Reference proteome</keyword>
<dbReference type="FunFam" id="1.10.287.110:FF:000002">
    <property type="entry name" value="putative tyrosine-protein phosphatase auxilin isoform X2"/>
    <property type="match status" value="1"/>
</dbReference>
<feature type="domain" description="C2 tensin-type" evidence="3">
    <location>
        <begin position="1"/>
        <end position="74"/>
    </location>
</feature>
<dbReference type="SUPFAM" id="SSF49562">
    <property type="entry name" value="C2 domain (Calcium/lipid-binding domain, CaLB)"/>
    <property type="match status" value="1"/>
</dbReference>
<dbReference type="GO" id="GO:0031982">
    <property type="term" value="C:vesicle"/>
    <property type="evidence" value="ECO:0007669"/>
    <property type="project" value="TreeGrafter"/>
</dbReference>
<dbReference type="CDD" id="cd06257">
    <property type="entry name" value="DnaJ"/>
    <property type="match status" value="1"/>
</dbReference>
<dbReference type="PANTHER" id="PTHR23172">
    <property type="entry name" value="AUXILIN/CYCLIN G-ASSOCIATED KINASE-RELATED"/>
    <property type="match status" value="1"/>
</dbReference>
<dbReference type="GO" id="GO:0030276">
    <property type="term" value="F:clathrin binding"/>
    <property type="evidence" value="ECO:0007669"/>
    <property type="project" value="TreeGrafter"/>
</dbReference>
<evidence type="ECO:0000259" key="2">
    <source>
        <dbReference type="PROSITE" id="PS50076"/>
    </source>
</evidence>
<dbReference type="PROSITE" id="PS50076">
    <property type="entry name" value="DNAJ_2"/>
    <property type="match status" value="1"/>
</dbReference>
<organism evidence="4 5">
    <name type="scientific">Macrostomum lignano</name>
    <dbReference type="NCBI Taxonomy" id="282301"/>
    <lineage>
        <taxon>Eukaryota</taxon>
        <taxon>Metazoa</taxon>
        <taxon>Spiralia</taxon>
        <taxon>Lophotrochozoa</taxon>
        <taxon>Platyhelminthes</taxon>
        <taxon>Rhabditophora</taxon>
        <taxon>Macrostomorpha</taxon>
        <taxon>Macrostomida</taxon>
        <taxon>Macrostomidae</taxon>
        <taxon>Macrostomum</taxon>
    </lineage>
</organism>
<evidence type="ECO:0000313" key="5">
    <source>
        <dbReference type="WBParaSite" id="maker-uti_cns_0004947-snap-gene-0.4-mRNA-1"/>
    </source>
</evidence>
<feature type="compositionally biased region" description="Low complexity" evidence="1">
    <location>
        <begin position="139"/>
        <end position="153"/>
    </location>
</feature>
<dbReference type="InterPro" id="IPR014020">
    <property type="entry name" value="Tensin_C2-dom"/>
</dbReference>
<evidence type="ECO:0000313" key="4">
    <source>
        <dbReference type="Proteomes" id="UP000095280"/>
    </source>
</evidence>
<dbReference type="GO" id="GO:0072583">
    <property type="term" value="P:clathrin-dependent endocytosis"/>
    <property type="evidence" value="ECO:0007669"/>
    <property type="project" value="TreeGrafter"/>
</dbReference>
<dbReference type="Proteomes" id="UP000095280">
    <property type="component" value="Unplaced"/>
</dbReference>
<feature type="region of interest" description="Disordered" evidence="1">
    <location>
        <begin position="119"/>
        <end position="244"/>
    </location>
</feature>
<name>A0A1I8H9S1_9PLAT</name>
<dbReference type="AlphaFoldDB" id="A0A1I8H9S1"/>
<protein>
    <submittedName>
        <fullName evidence="5">J domain-containing protein</fullName>
    </submittedName>
</protein>
<dbReference type="GO" id="GO:0072318">
    <property type="term" value="P:clathrin coat disassembly"/>
    <property type="evidence" value="ECO:0007669"/>
    <property type="project" value="TreeGrafter"/>
</dbReference>
<evidence type="ECO:0000256" key="1">
    <source>
        <dbReference type="SAM" id="MobiDB-lite"/>
    </source>
</evidence>
<proteinExistence type="predicted"/>
<dbReference type="PROSITE" id="PS51182">
    <property type="entry name" value="C2_TENSIN"/>
    <property type="match status" value="1"/>
</dbReference>
<dbReference type="Gene3D" id="1.10.287.110">
    <property type="entry name" value="DnaJ domain"/>
    <property type="match status" value="1"/>
</dbReference>
<dbReference type="SUPFAM" id="SSF46565">
    <property type="entry name" value="Chaperone J-domain"/>
    <property type="match status" value="1"/>
</dbReference>
<dbReference type="InterPro" id="IPR035892">
    <property type="entry name" value="C2_domain_sf"/>
</dbReference>
<dbReference type="InterPro" id="IPR036869">
    <property type="entry name" value="J_dom_sf"/>
</dbReference>
<feature type="domain" description="J" evidence="2">
    <location>
        <begin position="402"/>
        <end position="466"/>
    </location>
</feature>
<dbReference type="GO" id="GO:0005737">
    <property type="term" value="C:cytoplasm"/>
    <property type="evidence" value="ECO:0007669"/>
    <property type="project" value="TreeGrafter"/>
</dbReference>
<dbReference type="PANTHER" id="PTHR23172:SF19">
    <property type="entry name" value="J DOMAIN-CONTAINING PROTEIN"/>
    <property type="match status" value="1"/>
</dbReference>
<accession>A0A1I8H9S1</accession>
<evidence type="ECO:0000259" key="3">
    <source>
        <dbReference type="PROSITE" id="PS51182"/>
    </source>
</evidence>
<feature type="compositionally biased region" description="Basic and acidic residues" evidence="1">
    <location>
        <begin position="190"/>
        <end position="222"/>
    </location>
</feature>
<dbReference type="Pfam" id="PF10409">
    <property type="entry name" value="PTEN_C2"/>
    <property type="match status" value="1"/>
</dbReference>
<dbReference type="InterPro" id="IPR001623">
    <property type="entry name" value="DnaJ_domain"/>
</dbReference>
<reference evidence="5" key="1">
    <citation type="submission" date="2016-11" db="UniProtKB">
        <authorList>
            <consortium name="WormBaseParasite"/>
        </authorList>
    </citation>
    <scope>IDENTIFICATION</scope>
</reference>